<dbReference type="AlphaFoldDB" id="A0A834HXB9"/>
<dbReference type="Proteomes" id="UP000625711">
    <property type="component" value="Unassembled WGS sequence"/>
</dbReference>
<evidence type="ECO:0000313" key="2">
    <source>
        <dbReference type="EMBL" id="KAF7268131.1"/>
    </source>
</evidence>
<accession>A0A834HXB9</accession>
<proteinExistence type="predicted"/>
<keyword evidence="3" id="KW-1185">Reference proteome</keyword>
<feature type="region of interest" description="Disordered" evidence="1">
    <location>
        <begin position="61"/>
        <end position="82"/>
    </location>
</feature>
<name>A0A834HXB9_RHYFE</name>
<organism evidence="2 3">
    <name type="scientific">Rhynchophorus ferrugineus</name>
    <name type="common">Red palm weevil</name>
    <name type="synonym">Curculio ferrugineus</name>
    <dbReference type="NCBI Taxonomy" id="354439"/>
    <lineage>
        <taxon>Eukaryota</taxon>
        <taxon>Metazoa</taxon>
        <taxon>Ecdysozoa</taxon>
        <taxon>Arthropoda</taxon>
        <taxon>Hexapoda</taxon>
        <taxon>Insecta</taxon>
        <taxon>Pterygota</taxon>
        <taxon>Neoptera</taxon>
        <taxon>Endopterygota</taxon>
        <taxon>Coleoptera</taxon>
        <taxon>Polyphaga</taxon>
        <taxon>Cucujiformia</taxon>
        <taxon>Curculionidae</taxon>
        <taxon>Dryophthorinae</taxon>
        <taxon>Rhynchophorus</taxon>
    </lineage>
</organism>
<dbReference type="EMBL" id="JAACXV010014341">
    <property type="protein sequence ID" value="KAF7268131.1"/>
    <property type="molecule type" value="Genomic_DNA"/>
</dbReference>
<evidence type="ECO:0000256" key="1">
    <source>
        <dbReference type="SAM" id="MobiDB-lite"/>
    </source>
</evidence>
<protein>
    <submittedName>
        <fullName evidence="2">Uncharacterized protein</fullName>
    </submittedName>
</protein>
<feature type="region of interest" description="Disordered" evidence="1">
    <location>
        <begin position="1"/>
        <end position="38"/>
    </location>
</feature>
<gene>
    <name evidence="2" type="ORF">GWI33_018694</name>
</gene>
<reference evidence="2" key="1">
    <citation type="submission" date="2020-08" db="EMBL/GenBank/DDBJ databases">
        <title>Genome sequencing and assembly of the red palm weevil Rhynchophorus ferrugineus.</title>
        <authorList>
            <person name="Dias G.B."/>
            <person name="Bergman C.M."/>
            <person name="Manee M."/>
        </authorList>
    </citation>
    <scope>NUCLEOTIDE SEQUENCE</scope>
    <source>
        <strain evidence="2">AA-2017</strain>
        <tissue evidence="2">Whole larva</tissue>
    </source>
</reference>
<comment type="caution">
    <text evidence="2">The sequence shown here is derived from an EMBL/GenBank/DDBJ whole genome shotgun (WGS) entry which is preliminary data.</text>
</comment>
<evidence type="ECO:0000313" key="3">
    <source>
        <dbReference type="Proteomes" id="UP000625711"/>
    </source>
</evidence>
<sequence length="82" mass="9210">MERIPSSSARPPAYEIRERGSSLRMRRPHSHSTERCASGHAFHRLSTSVLFNYESAFFSKEMPPPPTKTTIAAPAHNGPYAR</sequence>